<evidence type="ECO:0008006" key="4">
    <source>
        <dbReference type="Google" id="ProtNLM"/>
    </source>
</evidence>
<reference evidence="3" key="1">
    <citation type="submission" date="2016-11" db="EMBL/GenBank/DDBJ databases">
        <authorList>
            <person name="Shukria A."/>
            <person name="Stevens D.C."/>
        </authorList>
    </citation>
    <scope>NUCLEOTIDE SEQUENCE [LARGE SCALE GENOMIC DNA]</scope>
    <source>
        <strain evidence="3">Cbfe23</strain>
    </source>
</reference>
<evidence type="ECO:0000313" key="3">
    <source>
        <dbReference type="Proteomes" id="UP000182229"/>
    </source>
</evidence>
<dbReference type="EMBL" id="MPIN01000003">
    <property type="protein sequence ID" value="OJH40275.1"/>
    <property type="molecule type" value="Genomic_DNA"/>
</dbReference>
<accession>A0A1L9BDF3</accession>
<dbReference type="Proteomes" id="UP000182229">
    <property type="component" value="Unassembled WGS sequence"/>
</dbReference>
<feature type="compositionally biased region" description="Acidic residues" evidence="1">
    <location>
        <begin position="134"/>
        <end position="144"/>
    </location>
</feature>
<reference evidence="2 3" key="2">
    <citation type="submission" date="2016-12" db="EMBL/GenBank/DDBJ databases">
        <title>Draft Genome Sequence of Cystobacter ferrugineus Strain Cbfe23.</title>
        <authorList>
            <person name="Akbar S."/>
            <person name="Dowd S.E."/>
            <person name="Stevens D.C."/>
        </authorList>
    </citation>
    <scope>NUCLEOTIDE SEQUENCE [LARGE SCALE GENOMIC DNA]</scope>
    <source>
        <strain evidence="2 3">Cbfe23</strain>
    </source>
</reference>
<keyword evidence="3" id="KW-1185">Reference proteome</keyword>
<dbReference type="PROSITE" id="PS51257">
    <property type="entry name" value="PROKAR_LIPOPROTEIN"/>
    <property type="match status" value="1"/>
</dbReference>
<organism evidence="2 3">
    <name type="scientific">Cystobacter ferrugineus</name>
    <dbReference type="NCBI Taxonomy" id="83449"/>
    <lineage>
        <taxon>Bacteria</taxon>
        <taxon>Pseudomonadati</taxon>
        <taxon>Myxococcota</taxon>
        <taxon>Myxococcia</taxon>
        <taxon>Myxococcales</taxon>
        <taxon>Cystobacterineae</taxon>
        <taxon>Archangiaceae</taxon>
        <taxon>Cystobacter</taxon>
    </lineage>
</organism>
<name>A0A1L9BDF3_9BACT</name>
<dbReference type="RefSeq" id="WP_071898908.1">
    <property type="nucleotide sequence ID" value="NZ_MPIN01000003.1"/>
</dbReference>
<protein>
    <recommendedName>
        <fullName evidence="4">Lipoprotein</fullName>
    </recommendedName>
</protein>
<gene>
    <name evidence="2" type="ORF">BON30_14625</name>
</gene>
<dbReference type="OrthoDB" id="5510929at2"/>
<dbReference type="AlphaFoldDB" id="A0A1L9BDF3"/>
<dbReference type="CDD" id="cd12105">
    <property type="entry name" value="HmuY"/>
    <property type="match status" value="1"/>
</dbReference>
<dbReference type="InterPro" id="IPR025921">
    <property type="entry name" value="HmuY"/>
</dbReference>
<dbReference type="Pfam" id="PF14064">
    <property type="entry name" value="HmuY"/>
    <property type="match status" value="1"/>
</dbReference>
<feature type="region of interest" description="Disordered" evidence="1">
    <location>
        <begin position="124"/>
        <end position="144"/>
    </location>
</feature>
<sequence length="213" mass="23246">MQRIARQSRHRWAPAPFLLLGLAACGGDIQPEPGPQQPAGGEPPAVFRHTREADGTVTTIVDATDGAAWRALDLDTGEAADAAVQSAWDLSFQRFHIRTRGGVNGTGGVEVALLPDAFESLTQAPGSGYHEDAADGDDTDSEPDNVFERVEDGWYSYDVMTHTLTPRARTYVLRTDEGRYFKLRMLSYYDPAGSPAVISFRWKQVDPPSPSLP</sequence>
<proteinExistence type="predicted"/>
<comment type="caution">
    <text evidence="2">The sequence shown here is derived from an EMBL/GenBank/DDBJ whole genome shotgun (WGS) entry which is preliminary data.</text>
</comment>
<dbReference type="STRING" id="83449.BON30_14625"/>
<evidence type="ECO:0000256" key="1">
    <source>
        <dbReference type="SAM" id="MobiDB-lite"/>
    </source>
</evidence>
<evidence type="ECO:0000313" key="2">
    <source>
        <dbReference type="EMBL" id="OJH40275.1"/>
    </source>
</evidence>